<sequence>MQKEFQPRHMANLLWAWARVQLASDETAERLVLARAAELKAAELANLSWSLATRSQQKHLLRAAEAFQRCMEEADSQSLLAVAWALHHAGLHLRLDQLRHQLLQRGRAMDEQGMATAALPLPKSPRIPLDLSDRLVLSKPPGWEVEPNDSNSSLSEFLGGHPIFQDKAYGYGFLHRLDVPGSGLVIAAKSYQAYLDLQLQLSRGQILREYLVLCHGWMARGGWIGHPLLPAPHGSPGPSRVTARGRRALSGVKPVARGVKETARPSPWLPCESSRVGRIRFEPTQR</sequence>
<gene>
    <name evidence="2" type="ORF">EVOR1521_LOCUS10632</name>
</gene>
<dbReference type="EMBL" id="CAUJNA010001024">
    <property type="protein sequence ID" value="CAJ1383532.1"/>
    <property type="molecule type" value="Genomic_DNA"/>
</dbReference>
<dbReference type="GO" id="GO:0003723">
    <property type="term" value="F:RNA binding"/>
    <property type="evidence" value="ECO:0007669"/>
    <property type="project" value="InterPro"/>
</dbReference>
<comment type="caution">
    <text evidence="2">The sequence shown here is derived from an EMBL/GenBank/DDBJ whole genome shotgun (WGS) entry which is preliminary data.</text>
</comment>
<feature type="domain" description="Pseudouridine synthase RsuA/RluA-like" evidence="1">
    <location>
        <begin position="135"/>
        <end position="257"/>
    </location>
</feature>
<name>A0AA36I9G2_9DINO</name>
<dbReference type="Pfam" id="PF00849">
    <property type="entry name" value="PseudoU_synth_2"/>
    <property type="match status" value="1"/>
</dbReference>
<dbReference type="Gene3D" id="3.30.2350.10">
    <property type="entry name" value="Pseudouridine synthase"/>
    <property type="match status" value="1"/>
</dbReference>
<dbReference type="InterPro" id="IPR006145">
    <property type="entry name" value="PsdUridine_synth_RsuA/RluA"/>
</dbReference>
<evidence type="ECO:0000313" key="2">
    <source>
        <dbReference type="EMBL" id="CAJ1383532.1"/>
    </source>
</evidence>
<accession>A0AA36I9G2</accession>
<evidence type="ECO:0000313" key="3">
    <source>
        <dbReference type="Proteomes" id="UP001178507"/>
    </source>
</evidence>
<reference evidence="2" key="1">
    <citation type="submission" date="2023-08" db="EMBL/GenBank/DDBJ databases">
        <authorList>
            <person name="Chen Y."/>
            <person name="Shah S."/>
            <person name="Dougan E. K."/>
            <person name="Thang M."/>
            <person name="Chan C."/>
        </authorList>
    </citation>
    <scope>NUCLEOTIDE SEQUENCE</scope>
</reference>
<proteinExistence type="predicted"/>
<dbReference type="AlphaFoldDB" id="A0AA36I9G2"/>
<organism evidence="2 3">
    <name type="scientific">Effrenium voratum</name>
    <dbReference type="NCBI Taxonomy" id="2562239"/>
    <lineage>
        <taxon>Eukaryota</taxon>
        <taxon>Sar</taxon>
        <taxon>Alveolata</taxon>
        <taxon>Dinophyceae</taxon>
        <taxon>Suessiales</taxon>
        <taxon>Symbiodiniaceae</taxon>
        <taxon>Effrenium</taxon>
    </lineage>
</organism>
<dbReference type="GO" id="GO:0001522">
    <property type="term" value="P:pseudouridine synthesis"/>
    <property type="evidence" value="ECO:0007669"/>
    <property type="project" value="InterPro"/>
</dbReference>
<dbReference type="SUPFAM" id="SSF55120">
    <property type="entry name" value="Pseudouridine synthase"/>
    <property type="match status" value="1"/>
</dbReference>
<protein>
    <recommendedName>
        <fullName evidence="1">Pseudouridine synthase RsuA/RluA-like domain-containing protein</fullName>
    </recommendedName>
</protein>
<evidence type="ECO:0000259" key="1">
    <source>
        <dbReference type="Pfam" id="PF00849"/>
    </source>
</evidence>
<keyword evidence="3" id="KW-1185">Reference proteome</keyword>
<dbReference type="InterPro" id="IPR020103">
    <property type="entry name" value="PsdUridine_synth_cat_dom_sf"/>
</dbReference>
<dbReference type="Proteomes" id="UP001178507">
    <property type="component" value="Unassembled WGS sequence"/>
</dbReference>
<dbReference type="GO" id="GO:0009982">
    <property type="term" value="F:pseudouridine synthase activity"/>
    <property type="evidence" value="ECO:0007669"/>
    <property type="project" value="InterPro"/>
</dbReference>